<dbReference type="InterPro" id="IPR050210">
    <property type="entry name" value="tRNA_Adenine-N(6)_MTase"/>
</dbReference>
<dbReference type="PANTHER" id="PTHR47739:SF1">
    <property type="entry name" value="TRNA1(VAL) (ADENINE(37)-N6)-METHYLTRANSFERASE"/>
    <property type="match status" value="1"/>
</dbReference>
<dbReference type="Pfam" id="PF05175">
    <property type="entry name" value="MTS"/>
    <property type="match status" value="1"/>
</dbReference>
<sequence length="262" mass="29449">MSTFQLQQFAINQSRSGMKICSDSLLFGALIPIEGAKRILDIGAGTGLLSLMQAQKACAPENLSLESDLKLEKITAVELTHAAAEEAQENFDNSPWSQQLELIEQDIQSFAEYQLATQQAGYDLIICNPPFFVEQTKTASDNPLRHAARHTDTLSFQDLIHSIELLLTATGKVFILLPMTALMDFCQQATDNDFILTQQVEIAETREHKAKVALLEFKRKGARERSENDTPNSIQRLNKFQQPNVHSDAVQKLLQPFLLRYR</sequence>
<accession>A0A1Y5HGD6</accession>
<evidence type="ECO:0000256" key="1">
    <source>
        <dbReference type="ARBA" id="ARBA00022603"/>
    </source>
</evidence>
<dbReference type="GO" id="GO:0008170">
    <property type="term" value="F:N-methyltransferase activity"/>
    <property type="evidence" value="ECO:0007669"/>
    <property type="project" value="UniProtKB-ARBA"/>
</dbReference>
<dbReference type="InterPro" id="IPR007848">
    <property type="entry name" value="Small_mtfrase_dom"/>
</dbReference>
<evidence type="ECO:0000313" key="6">
    <source>
        <dbReference type="Proteomes" id="UP000227088"/>
    </source>
</evidence>
<dbReference type="GO" id="GO:0032259">
    <property type="term" value="P:methylation"/>
    <property type="evidence" value="ECO:0007669"/>
    <property type="project" value="UniProtKB-KW"/>
</dbReference>
<dbReference type="Proteomes" id="UP000227088">
    <property type="component" value="Unassembled WGS sequence"/>
</dbReference>
<organism evidence="5 6">
    <name type="scientific">Oleispira antarctica</name>
    <dbReference type="NCBI Taxonomy" id="188908"/>
    <lineage>
        <taxon>Bacteria</taxon>
        <taxon>Pseudomonadati</taxon>
        <taxon>Pseudomonadota</taxon>
        <taxon>Gammaproteobacteria</taxon>
        <taxon>Oceanospirillales</taxon>
        <taxon>Oceanospirillaceae</taxon>
        <taxon>Oleispira</taxon>
    </lineage>
</organism>
<dbReference type="InterPro" id="IPR002052">
    <property type="entry name" value="DNA_methylase_N6_adenine_CS"/>
</dbReference>
<dbReference type="SUPFAM" id="SSF53335">
    <property type="entry name" value="S-adenosyl-L-methionine-dependent methyltransferases"/>
    <property type="match status" value="1"/>
</dbReference>
<dbReference type="InterPro" id="IPR029063">
    <property type="entry name" value="SAM-dependent_MTases_sf"/>
</dbReference>
<gene>
    <name evidence="5" type="ORF">A9R00_11625</name>
</gene>
<dbReference type="PROSITE" id="PS00092">
    <property type="entry name" value="N6_MTASE"/>
    <property type="match status" value="1"/>
</dbReference>
<dbReference type="CDD" id="cd02440">
    <property type="entry name" value="AdoMet_MTases"/>
    <property type="match status" value="1"/>
</dbReference>
<dbReference type="GO" id="GO:0008757">
    <property type="term" value="F:S-adenosylmethionine-dependent methyltransferase activity"/>
    <property type="evidence" value="ECO:0007669"/>
    <property type="project" value="UniProtKB-ARBA"/>
</dbReference>
<keyword evidence="3" id="KW-0949">S-adenosyl-L-methionine</keyword>
<keyword evidence="2" id="KW-0808">Transferase</keyword>
<evidence type="ECO:0000259" key="4">
    <source>
        <dbReference type="Pfam" id="PF05175"/>
    </source>
</evidence>
<proteinExistence type="predicted"/>
<dbReference type="EMBL" id="MABE01000663">
    <property type="protein sequence ID" value="OUS36331.1"/>
    <property type="molecule type" value="Genomic_DNA"/>
</dbReference>
<dbReference type="Gene3D" id="3.40.50.150">
    <property type="entry name" value="Vaccinia Virus protein VP39"/>
    <property type="match status" value="1"/>
</dbReference>
<evidence type="ECO:0000313" key="5">
    <source>
        <dbReference type="EMBL" id="OUS36331.1"/>
    </source>
</evidence>
<protein>
    <recommendedName>
        <fullName evidence="4">Methyltransferase small domain-containing protein</fullName>
    </recommendedName>
</protein>
<dbReference type="AlphaFoldDB" id="A0A1Y5HGD6"/>
<reference evidence="6" key="1">
    <citation type="journal article" date="2017" name="Proc. Natl. Acad. Sci. U.S.A.">
        <title>Simulation of Deepwater Horizon oil plume reveals substrate specialization within a complex community of hydrocarbon degraders.</title>
        <authorList>
            <person name="Hu P."/>
            <person name="Dubinsky E.A."/>
            <person name="Probst A.J."/>
            <person name="Wang J."/>
            <person name="Sieber C.M.K."/>
            <person name="Tom L.M."/>
            <person name="Gardinali P."/>
            <person name="Banfield J.F."/>
            <person name="Atlas R.M."/>
            <person name="Andersen G.L."/>
        </authorList>
    </citation>
    <scope>NUCLEOTIDE SEQUENCE [LARGE SCALE GENOMIC DNA]</scope>
</reference>
<name>A0A1Y5HGD6_OLEAN</name>
<keyword evidence="1" id="KW-0489">Methyltransferase</keyword>
<comment type="caution">
    <text evidence="5">The sequence shown here is derived from an EMBL/GenBank/DDBJ whole genome shotgun (WGS) entry which is preliminary data.</text>
</comment>
<evidence type="ECO:0000256" key="3">
    <source>
        <dbReference type="ARBA" id="ARBA00022691"/>
    </source>
</evidence>
<feature type="domain" description="Methyltransferase small" evidence="4">
    <location>
        <begin position="31"/>
        <end position="147"/>
    </location>
</feature>
<dbReference type="PANTHER" id="PTHR47739">
    <property type="entry name" value="TRNA1(VAL) (ADENINE(37)-N6)-METHYLTRANSFERASE"/>
    <property type="match status" value="1"/>
</dbReference>
<evidence type="ECO:0000256" key="2">
    <source>
        <dbReference type="ARBA" id="ARBA00022679"/>
    </source>
</evidence>
<dbReference type="GO" id="GO:0003676">
    <property type="term" value="F:nucleic acid binding"/>
    <property type="evidence" value="ECO:0007669"/>
    <property type="project" value="InterPro"/>
</dbReference>